<feature type="region of interest" description="Disordered" evidence="1">
    <location>
        <begin position="883"/>
        <end position="928"/>
    </location>
</feature>
<feature type="region of interest" description="Disordered" evidence="1">
    <location>
        <begin position="2066"/>
        <end position="2166"/>
    </location>
</feature>
<evidence type="ECO:0000256" key="2">
    <source>
        <dbReference type="SAM" id="Phobius"/>
    </source>
</evidence>
<dbReference type="Proteomes" id="UP000076502">
    <property type="component" value="Unassembled WGS sequence"/>
</dbReference>
<protein>
    <submittedName>
        <fullName evidence="3">Uncharacterized protein</fullName>
    </submittedName>
</protein>
<dbReference type="EMBL" id="KQ434846">
    <property type="protein sequence ID" value="KZC08249.1"/>
    <property type="molecule type" value="Genomic_DNA"/>
</dbReference>
<feature type="region of interest" description="Disordered" evidence="1">
    <location>
        <begin position="1038"/>
        <end position="1063"/>
    </location>
</feature>
<feature type="compositionally biased region" description="Basic and acidic residues" evidence="1">
    <location>
        <begin position="827"/>
        <end position="836"/>
    </location>
</feature>
<feature type="compositionally biased region" description="Basic and acidic residues" evidence="1">
    <location>
        <begin position="2101"/>
        <end position="2138"/>
    </location>
</feature>
<feature type="compositionally biased region" description="Basic and acidic residues" evidence="1">
    <location>
        <begin position="1948"/>
        <end position="1960"/>
    </location>
</feature>
<feature type="region of interest" description="Disordered" evidence="1">
    <location>
        <begin position="612"/>
        <end position="632"/>
    </location>
</feature>
<feature type="compositionally biased region" description="Basic and acidic residues" evidence="1">
    <location>
        <begin position="431"/>
        <end position="446"/>
    </location>
</feature>
<keyword evidence="2" id="KW-0812">Transmembrane</keyword>
<feature type="region of interest" description="Disordered" evidence="1">
    <location>
        <begin position="427"/>
        <end position="446"/>
    </location>
</feature>
<keyword evidence="2" id="KW-1133">Transmembrane helix</keyword>
<organism evidence="3 4">
    <name type="scientific">Dufourea novaeangliae</name>
    <name type="common">Sweat bee</name>
    <dbReference type="NCBI Taxonomy" id="178035"/>
    <lineage>
        <taxon>Eukaryota</taxon>
        <taxon>Metazoa</taxon>
        <taxon>Ecdysozoa</taxon>
        <taxon>Arthropoda</taxon>
        <taxon>Hexapoda</taxon>
        <taxon>Insecta</taxon>
        <taxon>Pterygota</taxon>
        <taxon>Neoptera</taxon>
        <taxon>Endopterygota</taxon>
        <taxon>Hymenoptera</taxon>
        <taxon>Apocrita</taxon>
        <taxon>Aculeata</taxon>
        <taxon>Apoidea</taxon>
        <taxon>Anthophila</taxon>
        <taxon>Halictidae</taxon>
        <taxon>Rophitinae</taxon>
        <taxon>Dufourea</taxon>
    </lineage>
</organism>
<feature type="transmembrane region" description="Helical" evidence="2">
    <location>
        <begin position="82"/>
        <end position="103"/>
    </location>
</feature>
<feature type="compositionally biased region" description="Polar residues" evidence="1">
    <location>
        <begin position="612"/>
        <end position="622"/>
    </location>
</feature>
<keyword evidence="4" id="KW-1185">Reference proteome</keyword>
<feature type="region of interest" description="Disordered" evidence="1">
    <location>
        <begin position="815"/>
        <end position="836"/>
    </location>
</feature>
<feature type="compositionally biased region" description="Polar residues" evidence="1">
    <location>
        <begin position="2141"/>
        <end position="2166"/>
    </location>
</feature>
<proteinExistence type="predicted"/>
<evidence type="ECO:0000313" key="4">
    <source>
        <dbReference type="Proteomes" id="UP000076502"/>
    </source>
</evidence>
<reference evidence="3 4" key="1">
    <citation type="submission" date="2015-07" db="EMBL/GenBank/DDBJ databases">
        <title>The genome of Dufourea novaeangliae.</title>
        <authorList>
            <person name="Pan H."/>
            <person name="Kapheim K."/>
        </authorList>
    </citation>
    <scope>NUCLEOTIDE SEQUENCE [LARGE SCALE GENOMIC DNA]</scope>
    <source>
        <strain evidence="3">0120121106</strain>
        <tissue evidence="3">Whole body</tissue>
    </source>
</reference>
<evidence type="ECO:0000313" key="3">
    <source>
        <dbReference type="EMBL" id="KZC08249.1"/>
    </source>
</evidence>
<feature type="compositionally biased region" description="Basic and acidic residues" evidence="1">
    <location>
        <begin position="2066"/>
        <end position="2095"/>
    </location>
</feature>
<feature type="non-terminal residue" evidence="3">
    <location>
        <position position="1"/>
    </location>
</feature>
<accession>A0A154P8K2</accession>
<keyword evidence="2" id="KW-0472">Membrane</keyword>
<feature type="compositionally biased region" description="Polar residues" evidence="1">
    <location>
        <begin position="1961"/>
        <end position="1984"/>
    </location>
</feature>
<feature type="region of interest" description="Disordered" evidence="1">
    <location>
        <begin position="1120"/>
        <end position="1148"/>
    </location>
</feature>
<feature type="compositionally biased region" description="Basic and acidic residues" evidence="1">
    <location>
        <begin position="1127"/>
        <end position="1148"/>
    </location>
</feature>
<evidence type="ECO:0000256" key="1">
    <source>
        <dbReference type="SAM" id="MobiDB-lite"/>
    </source>
</evidence>
<name>A0A154P8K2_DUFNO</name>
<feature type="transmembrane region" description="Helical" evidence="2">
    <location>
        <begin position="110"/>
        <end position="132"/>
    </location>
</feature>
<feature type="compositionally biased region" description="Basic residues" evidence="1">
    <location>
        <begin position="894"/>
        <end position="906"/>
    </location>
</feature>
<gene>
    <name evidence="3" type="ORF">WN55_09152</name>
</gene>
<feature type="transmembrane region" description="Helical" evidence="2">
    <location>
        <begin position="42"/>
        <end position="62"/>
    </location>
</feature>
<feature type="region of interest" description="Disordered" evidence="1">
    <location>
        <begin position="1948"/>
        <end position="1984"/>
    </location>
</feature>
<sequence length="2216" mass="252241">VNSTLDWSPLKWTNKLEQIWNLSISDSSLILDTIGEDTIKTILSWIVITRIVIAHVFTITYVTNFYPIVTWSRPNLLLPWLLLSFFKNVFLEVIVIVIGLLLWYGRPFSLVVFLEFIFVKLIPLVLASYNWYSNSCLFLQLRYTERMRTLKRSMRSDSNLLTNQIYLRIEDRYRTGSLTSLFSYSSYDTYDANLSLSDNAKKLFGLTEQDILEARVRIKERAAYRRLTELDDDYFFGNSRMNLNEHLFFGSRHNQVKRNDRSSSSTCPLEKFWGAILVAVLSSRLLHEILASNPKDLENSENENINNPLTVENLENIDNPAVVENLESIEEETVTGADATTEVLKNKEEVTDMVDTLIISSLSTVEDNALMRQNETTGIGPTTENVKSVERSSSPVKMQTLFNCNCAMDDFKEGQVGCCSIVDMRTSTPKKSPDDVNKDNDSVDHSKKTSVQRYTYAYNVTNVTNDFVLNTSFPLMEKLLMNDLEILKSFNTEEQNAGKKIVPEDTSARELRKIQDDQPNIFLNDYGRYRNVSTEAQDLSDIVKDMTVTLQAMTQLEAERDDKAIGEPRNVVMQTVMVSKATVDGAELIIVTTSSLVYTVCETMPKDIGVIHSQNSSSQSRAQDTEKSVTKSNLPERSFDEMNIPRFYKDSMKVFDGCYEKDFANNVELQCLLQQMEKKKWNLFTGQTDVETSPTVLAKQNNEINANFKTDPGKMFINHLLRSFREEIPESTTLRSIPKEDKVPFQKVKAIDEPEPEPPRKIINPSKPVHVKLTRDSYTQVDEMERKDSTNSLDEAKRRRKQFFKRKWLKEQSRSVSPVGSVKLHPMKNDSRGPKNDCECKMQRLEAKYCASSDSTFNKKEESRKVLVKSRIDSLATLPLSQVTKQPESDTAAFRKKPPVYPKKPKKDTQTIVPNATSRKPPVNKRPEVVEPKRSMNRQFTNSTKVAKSKGRTNAAIDEEEALEMRYLKAYNEITLFKDKKELEAKKRTPRDTVVRAGQFRHFYSRKTDLRKDSLTSSAKENLSVDAATDVDPALVMSSKGNKPPMNAPGRSGSVSNDKHPCSKLSKVNKATDRLLDNFDRLYGSQTNKDVKRSRIIPDLDTRKQYTKYSRTRKLAEEEILSTNSSKKLEGTQKGRELERTPAEEDMRNRVEPTGAAILEIATEAPPQRRENAVELSVRDDCRNETAVVHAASIETEDKKLLTLVERFMKGNGATTWSSSSVEQGEEIPATVTEITNTEDQAEGSPKAEEERMEGSNVITPTLSTSLQSSRLDKNIEYTQFSSISDEMIDQRAGTSQDHPRASRKPDLTDLARNTEVSYVTDGTPGVILTNQNSQGSKNRPMDIVDARTGRMLHNAMSYSSMDSFLDFPSEVRTVEEIIRDTRVESSSNEFVCRVSNEAIFDDEFPAISRQANQLDNVLATIQEVQDLCIITIHRNDLPVDPELEISLGGKMVGDEDIPRFIKEDIITNIKFPIVIKKSDLDSKCFSSLSDFPLQLVTNSVIGFVKLVGTNLHPLFKKMEGGEKKKVEEGKGTFKHAEVEESIKCPNSEKKISIEESGNNLTLEENKANLDVREIKGSTDIKKDERNVHDGVDVKIQEFLEGKDIKDQEESIRTEQIERSCPRKTEKIIKIEESSEISRNEEEEKFDVNIEYQTAEDHVIIEKTECSIELKNIKSISKYEKEADINYQDVEESIIVEETEENTRDEEPRSNNTVEQVEEIIQILDTRRKEASINADRFEETEENIEISDSVWEESNLTIEGTNEVSKLESNFDKLEIVEHNEVSLKIILVFLLNVLYFYIRYICQEIYSFAQISRATTTLKPFEVHTVSTSTSTLLEKAELLEKIEHETLLEEDEEFFESSVDFENVDVFRSIDQRLQIVQDLASDRSTSRDSEFHNEEMAENLRKETEELGLNSSGYVTVEVSLLNKTDEKGVERFDVRDRFNDNVRKEKEENKLENRPAEQTTKSPFSNQGGTGHNDVNSGKSFLKQKSFSTSELEERKAIDLHAADEDVECGSSMSLLQDRVSSEKSQLNILKATLKIGEDMAEIQRNIKKRELDLMIIERSEEKTSEKESIEESKQESIEESKQDSIENSKEVPIGESKEVWIEELKEVSTEKSEEVSIGESKEVSIEESKQESIVEENTSNKANSGDATISSENYEESSSVHFDTTLDEMDSFNSIYTRASETPIVISFSELDNDDMEEFSIASNASNEAA</sequence>